<evidence type="ECO:0000256" key="4">
    <source>
        <dbReference type="ARBA" id="ARBA00023277"/>
    </source>
</evidence>
<dbReference type="PANTHER" id="PTHR47786">
    <property type="entry name" value="ALPHA-1,4-GLUCAN:MALTOSE-1-PHOSPHATE MALTOSYLTRANSFERASE"/>
    <property type="match status" value="1"/>
</dbReference>
<feature type="region of interest" description="Disordered" evidence="7">
    <location>
        <begin position="685"/>
        <end position="719"/>
    </location>
</feature>
<feature type="active site" description="Proton donor" evidence="6">
    <location>
        <position position="444"/>
    </location>
</feature>
<gene>
    <name evidence="6" type="primary">glgE</name>
    <name evidence="9" type="ORF">JOF54_000519</name>
</gene>
<evidence type="ECO:0000256" key="7">
    <source>
        <dbReference type="SAM" id="MobiDB-lite"/>
    </source>
</evidence>
<dbReference type="SMART" id="SM00642">
    <property type="entry name" value="Aamy"/>
    <property type="match status" value="1"/>
</dbReference>
<dbReference type="Gene3D" id="2.60.40.10">
    <property type="entry name" value="Immunoglobulins"/>
    <property type="match status" value="1"/>
</dbReference>
<comment type="caution">
    <text evidence="9">The sequence shown here is derived from an EMBL/GenBank/DDBJ whole genome shotgun (WGS) entry which is preliminary data.</text>
</comment>
<dbReference type="Pfam" id="PF11896">
    <property type="entry name" value="GlgE_dom_N_S"/>
    <property type="match status" value="1"/>
</dbReference>
<dbReference type="GO" id="GO:0016757">
    <property type="term" value="F:glycosyltransferase activity"/>
    <property type="evidence" value="ECO:0007669"/>
    <property type="project" value="UniProtKB-KW"/>
</dbReference>
<evidence type="ECO:0000256" key="6">
    <source>
        <dbReference type="HAMAP-Rule" id="MF_02124"/>
    </source>
</evidence>
<evidence type="ECO:0000256" key="3">
    <source>
        <dbReference type="ARBA" id="ARBA00022679"/>
    </source>
</evidence>
<proteinExistence type="inferred from homology"/>
<dbReference type="InterPro" id="IPR021828">
    <property type="entry name" value="GlgE_dom_N/S"/>
</dbReference>
<accession>A0ABS4Z3H8</accession>
<feature type="binding site" evidence="6">
    <location>
        <position position="345"/>
    </location>
    <ligand>
        <name>alpha-maltose 1-phosphate</name>
        <dbReference type="ChEBI" id="CHEBI:63576"/>
    </ligand>
</feature>
<dbReference type="EC" id="2.4.99.16" evidence="6"/>
<evidence type="ECO:0000256" key="5">
    <source>
        <dbReference type="ARBA" id="ARBA00048735"/>
    </source>
</evidence>
<feature type="binding site" evidence="6">
    <location>
        <position position="416"/>
    </location>
    <ligand>
        <name>alpha-maltose 1-phosphate</name>
        <dbReference type="ChEBI" id="CHEBI:63576"/>
    </ligand>
</feature>
<protein>
    <recommendedName>
        <fullName evidence="6">Alpha-1,4-glucan:maltose-1-phosphate maltosyltransferase</fullName>
        <shortName evidence="6">GMPMT</shortName>
        <ecNumber evidence="6">2.4.99.16</ecNumber>
    </recommendedName>
    <alternativeName>
        <fullName evidence="6">(1-&gt;4)-alpha-D-glucan:maltose-1-phosphate alpha-D-maltosyltransferase</fullName>
    </alternativeName>
</protein>
<evidence type="ECO:0000256" key="2">
    <source>
        <dbReference type="ARBA" id="ARBA00022676"/>
    </source>
</evidence>
<dbReference type="Pfam" id="PF21702">
    <property type="entry name" value="GLGE_C"/>
    <property type="match status" value="1"/>
</dbReference>
<dbReference type="InterPro" id="IPR013783">
    <property type="entry name" value="Ig-like_fold"/>
</dbReference>
<dbReference type="Gene3D" id="2.60.40.1180">
    <property type="entry name" value="Golgi alpha-mannosidase II"/>
    <property type="match status" value="1"/>
</dbReference>
<dbReference type="Gene3D" id="3.20.20.80">
    <property type="entry name" value="Glycosidases"/>
    <property type="match status" value="1"/>
</dbReference>
<keyword evidence="3 6" id="KW-0808">Transferase</keyword>
<feature type="active site" description="Nucleophile" evidence="6">
    <location>
        <position position="415"/>
    </location>
</feature>
<dbReference type="Gene3D" id="1.20.58.80">
    <property type="entry name" value="Phosphotransferase system, lactose/cellobiose-type IIA subunit"/>
    <property type="match status" value="1"/>
</dbReference>
<evidence type="ECO:0000256" key="1">
    <source>
        <dbReference type="ARBA" id="ARBA00011738"/>
    </source>
</evidence>
<name>A0ABS4Z3H8_9ACTN</name>
<dbReference type="Proteomes" id="UP000758168">
    <property type="component" value="Unassembled WGS sequence"/>
</dbReference>
<keyword evidence="10" id="KW-1185">Reference proteome</keyword>
<feature type="compositionally biased region" description="Low complexity" evidence="7">
    <location>
        <begin position="706"/>
        <end position="719"/>
    </location>
</feature>
<feature type="binding site" evidence="6">
    <location>
        <position position="380"/>
    </location>
    <ligand>
        <name>alpha-maltose 1-phosphate</name>
        <dbReference type="ChEBI" id="CHEBI:63576"/>
    </ligand>
</feature>
<dbReference type="InterPro" id="IPR006047">
    <property type="entry name" value="GH13_cat_dom"/>
</dbReference>
<dbReference type="InterPro" id="IPR013780">
    <property type="entry name" value="Glyco_hydro_b"/>
</dbReference>
<keyword evidence="4 6" id="KW-0119">Carbohydrate metabolism</keyword>
<dbReference type="PANTHER" id="PTHR47786:SF2">
    <property type="entry name" value="GLYCOSYL HYDROLASE FAMILY 13 CATALYTIC DOMAIN-CONTAINING PROTEIN"/>
    <property type="match status" value="1"/>
</dbReference>
<comment type="similarity">
    <text evidence="6">Belongs to the glycosyl hydrolase 13 family. GlgE subfamily.</text>
</comment>
<comment type="function">
    <text evidence="6">Maltosyltransferase that uses maltose 1-phosphate (M1P) as the sugar donor to elongate linear or branched alpha-(1-&gt;4)-glucans. Is involved in a branched alpha-glucan biosynthetic pathway from trehalose, together with TreS, Mak and GlgB.</text>
</comment>
<keyword evidence="2 6" id="KW-0328">Glycosyltransferase</keyword>
<dbReference type="InterPro" id="IPR017853">
    <property type="entry name" value="GH"/>
</dbReference>
<evidence type="ECO:0000313" key="10">
    <source>
        <dbReference type="Proteomes" id="UP000758168"/>
    </source>
</evidence>
<feature type="domain" description="Glycosyl hydrolase family 13 catalytic" evidence="8">
    <location>
        <begin position="227"/>
        <end position="584"/>
    </location>
</feature>
<feature type="compositionally biased region" description="Polar residues" evidence="7">
    <location>
        <begin position="1"/>
        <end position="11"/>
    </location>
</feature>
<dbReference type="InterPro" id="IPR049171">
    <property type="entry name" value="GLGE_C"/>
</dbReference>
<evidence type="ECO:0000313" key="9">
    <source>
        <dbReference type="EMBL" id="MBP2415597.1"/>
    </source>
</evidence>
<comment type="subunit">
    <text evidence="1 6">Homodimer.</text>
</comment>
<dbReference type="InterPro" id="IPR026585">
    <property type="entry name" value="GlgE"/>
</dbReference>
<feature type="binding site" evidence="6">
    <location>
        <position position="285"/>
    </location>
    <ligand>
        <name>alpha-maltose 1-phosphate</name>
        <dbReference type="ChEBI" id="CHEBI:63576"/>
    </ligand>
</feature>
<feature type="site" description="Transition state stabilizer" evidence="6">
    <location>
        <position position="501"/>
    </location>
</feature>
<dbReference type="EMBL" id="JAGIOB010000001">
    <property type="protein sequence ID" value="MBP2415597.1"/>
    <property type="molecule type" value="Genomic_DNA"/>
</dbReference>
<reference evidence="9 10" key="1">
    <citation type="submission" date="2021-03" db="EMBL/GenBank/DDBJ databases">
        <title>Sequencing the genomes of 1000 actinobacteria strains.</title>
        <authorList>
            <person name="Klenk H.-P."/>
        </authorList>
    </citation>
    <scope>NUCLEOTIDE SEQUENCE [LARGE SCALE GENOMIC DNA]</scope>
    <source>
        <strain evidence="9 10">DSM 12936</strain>
    </source>
</reference>
<dbReference type="HAMAP" id="MF_02124">
    <property type="entry name" value="GlgE"/>
    <property type="match status" value="1"/>
</dbReference>
<comment type="catalytic activity">
    <reaction evidence="5 6">
        <text>alpha-maltose 1-phosphate + [(1-&gt;4)-alpha-D-glucosyl](n) = [(1-&gt;4)-alpha-D-glucosyl](n+2) + phosphate</text>
        <dbReference type="Rhea" id="RHEA:42692"/>
        <dbReference type="Rhea" id="RHEA-COMP:9584"/>
        <dbReference type="Rhea" id="RHEA-COMP:10183"/>
        <dbReference type="ChEBI" id="CHEBI:15444"/>
        <dbReference type="ChEBI" id="CHEBI:43474"/>
        <dbReference type="ChEBI" id="CHEBI:63576"/>
        <dbReference type="EC" id="2.4.99.16"/>
    </reaction>
</comment>
<organism evidence="9 10">
    <name type="scientific">Microlunatus capsulatus</name>
    <dbReference type="NCBI Taxonomy" id="99117"/>
    <lineage>
        <taxon>Bacteria</taxon>
        <taxon>Bacillati</taxon>
        <taxon>Actinomycetota</taxon>
        <taxon>Actinomycetes</taxon>
        <taxon>Propionibacteriales</taxon>
        <taxon>Propionibacteriaceae</taxon>
        <taxon>Microlunatus</taxon>
    </lineage>
</organism>
<sequence length="719" mass="79339">MTTASTGTSVPSDDRQPPAVVITPPERGTAFGRIPVTKVSPVIEGGAYPAKASVGEAFAVRATVFREGHDAVGASVVLTDPTGRERVERMHPSTPAGFDWWAAEVVLETEGAWTFRVEGWDDPWETWVHNAEIKIPAGIDVALVCTEGKALFAGAAARAEAAGDTAVATLLREAGTALDSEQQVEDRLEDVLGDDVREAMAVHGPRELVSPSPDFPVFVDRREALYASWYEFFPRSQGAHFDPDTQRWVSGTFDSSHERLEAAAAMGFDVVYLPPIHPIGTAFRKGPNNTLTPGPADPGSPWAIGNVEGGHDAIHPDLGDFDSFDRFVAKAKSLGLEIAMDFALQASPDHPWVKDHPEWFSQRADGSIAYAENPPKKYQDIYPINFDRDRDGIYAESLRILQLWMSHGVRIFRVDNPHTKPVDFWAWITAEVRRTDPDVLFLAEAFTKPAMMHALGKAGFHQGYTYFTWRNEKWELEEYLTELTTESDAFFRPNFFVNTPDILPTFLQWGGKTAFTIRAVLAATLAPTWGVYSGFELFENAVLAPGREEYLDSEKFQYRPRDWEAAEASGENLNLLLGTLNAIRREHPALQQLRNLHFHHAPHDSVIVYSKRTGDDVVLTVVNLDPLATVESEIYLDMEALGLGASDVFLVHEELTGQTWRWGQRAFVRLTVDDPAHVLSIVRPGPRQLGNPVTGAAEVGPDPEPTADGPAPAATTTGR</sequence>
<dbReference type="SUPFAM" id="SSF51445">
    <property type="entry name" value="(Trans)glycosidases"/>
    <property type="match status" value="1"/>
</dbReference>
<feature type="region of interest" description="Disordered" evidence="7">
    <location>
        <begin position="1"/>
        <end position="26"/>
    </location>
</feature>
<evidence type="ECO:0000259" key="8">
    <source>
        <dbReference type="SMART" id="SM00642"/>
    </source>
</evidence>
<feature type="binding site" evidence="6">
    <location>
        <begin position="555"/>
        <end position="556"/>
    </location>
    <ligand>
        <name>alpha-maltose 1-phosphate</name>
        <dbReference type="ChEBI" id="CHEBI:63576"/>
    </ligand>
</feature>
<dbReference type="CDD" id="cd11344">
    <property type="entry name" value="AmyAc_GlgE_like"/>
    <property type="match status" value="1"/>
</dbReference>